<dbReference type="Pfam" id="PF08282">
    <property type="entry name" value="Hydrolase_3"/>
    <property type="match status" value="1"/>
</dbReference>
<name>A0A967AIT9_9FLAO</name>
<comment type="caution">
    <text evidence="1">The sequence shown here is derived from an EMBL/GenBank/DDBJ whole genome shotgun (WGS) entry which is preliminary data.</text>
</comment>
<dbReference type="GO" id="GO:0005829">
    <property type="term" value="C:cytosol"/>
    <property type="evidence" value="ECO:0007669"/>
    <property type="project" value="TreeGrafter"/>
</dbReference>
<keyword evidence="2" id="KW-1185">Reference proteome</keyword>
<dbReference type="SUPFAM" id="SSF56784">
    <property type="entry name" value="HAD-like"/>
    <property type="match status" value="1"/>
</dbReference>
<dbReference type="PANTHER" id="PTHR10000:SF8">
    <property type="entry name" value="HAD SUPERFAMILY HYDROLASE-LIKE, TYPE 3"/>
    <property type="match status" value="1"/>
</dbReference>
<dbReference type="InterPro" id="IPR036412">
    <property type="entry name" value="HAD-like_sf"/>
</dbReference>
<dbReference type="NCBIfam" id="TIGR00099">
    <property type="entry name" value="Cof-subfamily"/>
    <property type="match status" value="1"/>
</dbReference>
<dbReference type="PROSITE" id="PS01228">
    <property type="entry name" value="COF_1"/>
    <property type="match status" value="1"/>
</dbReference>
<proteinExistence type="predicted"/>
<gene>
    <name evidence="1" type="ORF">G7034_02800</name>
</gene>
<protein>
    <submittedName>
        <fullName evidence="1">HAD family phosphatase</fullName>
    </submittedName>
</protein>
<dbReference type="PANTHER" id="PTHR10000">
    <property type="entry name" value="PHOSPHOSERINE PHOSPHATASE"/>
    <property type="match status" value="1"/>
</dbReference>
<dbReference type="GO" id="GO:0000287">
    <property type="term" value="F:magnesium ion binding"/>
    <property type="evidence" value="ECO:0007669"/>
    <property type="project" value="TreeGrafter"/>
</dbReference>
<evidence type="ECO:0000313" key="2">
    <source>
        <dbReference type="Proteomes" id="UP000643701"/>
    </source>
</evidence>
<dbReference type="RefSeq" id="WP_166399440.1">
    <property type="nucleotide sequence ID" value="NZ_JAANAS010000032.1"/>
</dbReference>
<dbReference type="InterPro" id="IPR000150">
    <property type="entry name" value="Cof"/>
</dbReference>
<dbReference type="EMBL" id="JAANAS010000032">
    <property type="protein sequence ID" value="NGZ89174.1"/>
    <property type="molecule type" value="Genomic_DNA"/>
</dbReference>
<evidence type="ECO:0000313" key="1">
    <source>
        <dbReference type="EMBL" id="NGZ89174.1"/>
    </source>
</evidence>
<accession>A0A967AIT9</accession>
<dbReference type="Gene3D" id="3.40.50.1000">
    <property type="entry name" value="HAD superfamily/HAD-like"/>
    <property type="match status" value="1"/>
</dbReference>
<dbReference type="SFLD" id="SFLDS00003">
    <property type="entry name" value="Haloacid_Dehalogenase"/>
    <property type="match status" value="1"/>
</dbReference>
<dbReference type="InterPro" id="IPR006379">
    <property type="entry name" value="HAD-SF_hydro_IIB"/>
</dbReference>
<dbReference type="SFLD" id="SFLDG01140">
    <property type="entry name" value="C2.B:_Phosphomannomutase_and_P"/>
    <property type="match status" value="1"/>
</dbReference>
<organism evidence="1 2">
    <name type="scientific">Psychroflexus maritimus</name>
    <dbReference type="NCBI Taxonomy" id="2714865"/>
    <lineage>
        <taxon>Bacteria</taxon>
        <taxon>Pseudomonadati</taxon>
        <taxon>Bacteroidota</taxon>
        <taxon>Flavobacteriia</taxon>
        <taxon>Flavobacteriales</taxon>
        <taxon>Flavobacteriaceae</taxon>
        <taxon>Psychroflexus</taxon>
    </lineage>
</organism>
<sequence>MSFQLICSDIDGTLLNKNRELSASTINTVKALNSLYNFILISSRMPAAMRHLQTQLAIEDQPLIAYNGGLIIDQNRILSSTEITLSHLEKIIEFNQENSKVHLSLYQRDDWYVPSMDYWAEREQNNTKVKPQILGNNKVLKKWKKTKFGANKLMCMGEERAINQLFEYLNHAFGNELHLYRSKPTYIEIAPKEISKLTAIDLLLKEKYLLDRSQVMAFGDNFNDIEMLKNVGMGIAVKNAKEEVKAVAKAITSAAKEDGVAKYLRSEFLKHL</sequence>
<dbReference type="NCBIfam" id="TIGR01484">
    <property type="entry name" value="HAD-SF-IIB"/>
    <property type="match status" value="1"/>
</dbReference>
<dbReference type="Gene3D" id="3.30.1240.10">
    <property type="match status" value="1"/>
</dbReference>
<dbReference type="InterPro" id="IPR023214">
    <property type="entry name" value="HAD_sf"/>
</dbReference>
<dbReference type="Proteomes" id="UP000643701">
    <property type="component" value="Unassembled WGS sequence"/>
</dbReference>
<dbReference type="AlphaFoldDB" id="A0A967AIT9"/>
<reference evidence="1" key="1">
    <citation type="submission" date="2020-03" db="EMBL/GenBank/DDBJ databases">
        <title>Psychroflexus Maritimus sp. nov., isolate from marine sediment.</title>
        <authorList>
            <person name="Zhong Y.-L."/>
        </authorList>
    </citation>
    <scope>NUCLEOTIDE SEQUENCE</scope>
    <source>
        <strain evidence="1">C1</strain>
    </source>
</reference>
<dbReference type="CDD" id="cd07516">
    <property type="entry name" value="HAD_Pase"/>
    <property type="match status" value="1"/>
</dbReference>
<dbReference type="GO" id="GO:0016791">
    <property type="term" value="F:phosphatase activity"/>
    <property type="evidence" value="ECO:0007669"/>
    <property type="project" value="TreeGrafter"/>
</dbReference>